<dbReference type="AlphaFoldDB" id="A0A9D1W207"/>
<sequence>MRAKWMLLTKLQLTGLLGINRARKSQDPRAKRKAAGGLAAFIIVGIVLLLYIALLALGMCAAGLTKQAPAVAVALASAITFFFSLMQGCSVLFAVKDYDMLMSLPVSKRTVVASRMLCSYLVNLLFCAGVMVPVAVIFFIFDGFSFLNLFAILAAAVCAPLLPVVVATALSTLITAATAGFRFKNLLQSIVGILFIVLIMIGSFSFSFSMNTDPAAGVTVIADVLTKYVYPPALLVNMTIAGEAFWGIFAFIGISLAAGGAFIAAVSPFYTKINSALFNHGARVGYKKGDVKRTSAFAALCRREWKRLFSSSAYLLNGVSGTVLLILAGIALLFVDVRTVIDAILAEASAEAPEVAEALQNCLPYMAAGLAVLFIGMSCPSASALSMEGKSRGILFSMPVSARTIFFAKALPTFVLNFAGGAFVSIVFCAKIGAAWDGWLALLGTCLVFSAFTALGGIWLNYKNPKYEWTTEQEVVKNSMPVWLAVLGSFVLGFAVMFLSVFGWYAVAAFDAVCIVLCAAMIAYFGKVRLYV</sequence>
<feature type="transmembrane region" description="Helical" evidence="1">
    <location>
        <begin position="147"/>
        <end position="174"/>
    </location>
</feature>
<proteinExistence type="predicted"/>
<organism evidence="2 3">
    <name type="scientific">Candidatus Borkfalkia faecavium</name>
    <dbReference type="NCBI Taxonomy" id="2838508"/>
    <lineage>
        <taxon>Bacteria</taxon>
        <taxon>Bacillati</taxon>
        <taxon>Bacillota</taxon>
        <taxon>Clostridia</taxon>
        <taxon>Christensenellales</taxon>
        <taxon>Christensenellaceae</taxon>
        <taxon>Candidatus Borkfalkia</taxon>
    </lineage>
</organism>
<dbReference type="EMBL" id="DXEW01000029">
    <property type="protein sequence ID" value="HIX50832.1"/>
    <property type="molecule type" value="Genomic_DNA"/>
</dbReference>
<accession>A0A9D1W207</accession>
<feature type="transmembrane region" description="Helical" evidence="1">
    <location>
        <begin position="406"/>
        <end position="433"/>
    </location>
</feature>
<feature type="transmembrane region" description="Helical" evidence="1">
    <location>
        <begin position="481"/>
        <end position="499"/>
    </location>
</feature>
<gene>
    <name evidence="2" type="ORF">H9851_06095</name>
</gene>
<keyword evidence="1" id="KW-0472">Membrane</keyword>
<feature type="transmembrane region" description="Helical" evidence="1">
    <location>
        <begin position="439"/>
        <end position="460"/>
    </location>
</feature>
<dbReference type="Proteomes" id="UP000886847">
    <property type="component" value="Unassembled WGS sequence"/>
</dbReference>
<reference evidence="2" key="1">
    <citation type="journal article" date="2021" name="PeerJ">
        <title>Extensive microbial diversity within the chicken gut microbiome revealed by metagenomics and culture.</title>
        <authorList>
            <person name="Gilroy R."/>
            <person name="Ravi A."/>
            <person name="Getino M."/>
            <person name="Pursley I."/>
            <person name="Horton D.L."/>
            <person name="Alikhan N.F."/>
            <person name="Baker D."/>
            <person name="Gharbi K."/>
            <person name="Hall N."/>
            <person name="Watson M."/>
            <person name="Adriaenssens E.M."/>
            <person name="Foster-Nyarko E."/>
            <person name="Jarju S."/>
            <person name="Secka A."/>
            <person name="Antonio M."/>
            <person name="Oren A."/>
            <person name="Chaudhuri R.R."/>
            <person name="La Ragione R."/>
            <person name="Hildebrand F."/>
            <person name="Pallen M.J."/>
        </authorList>
    </citation>
    <scope>NUCLEOTIDE SEQUENCE</scope>
    <source>
        <strain evidence="2">2189</strain>
    </source>
</reference>
<feature type="transmembrane region" description="Helical" evidence="1">
    <location>
        <begin position="116"/>
        <end position="141"/>
    </location>
</feature>
<name>A0A9D1W207_9FIRM</name>
<comment type="caution">
    <text evidence="2">The sequence shown here is derived from an EMBL/GenBank/DDBJ whole genome shotgun (WGS) entry which is preliminary data.</text>
</comment>
<keyword evidence="1" id="KW-1133">Transmembrane helix</keyword>
<feature type="transmembrane region" description="Helical" evidence="1">
    <location>
        <begin position="505"/>
        <end position="526"/>
    </location>
</feature>
<feature type="transmembrane region" description="Helical" evidence="1">
    <location>
        <begin position="244"/>
        <end position="270"/>
    </location>
</feature>
<feature type="transmembrane region" description="Helical" evidence="1">
    <location>
        <begin position="313"/>
        <end position="335"/>
    </location>
</feature>
<feature type="transmembrane region" description="Helical" evidence="1">
    <location>
        <begin position="363"/>
        <end position="385"/>
    </location>
</feature>
<feature type="transmembrane region" description="Helical" evidence="1">
    <location>
        <begin position="38"/>
        <end position="64"/>
    </location>
</feature>
<keyword evidence="1" id="KW-0812">Transmembrane</keyword>
<evidence type="ECO:0000313" key="2">
    <source>
        <dbReference type="EMBL" id="HIX50832.1"/>
    </source>
</evidence>
<feature type="transmembrane region" description="Helical" evidence="1">
    <location>
        <begin position="70"/>
        <end position="95"/>
    </location>
</feature>
<evidence type="ECO:0000256" key="1">
    <source>
        <dbReference type="SAM" id="Phobius"/>
    </source>
</evidence>
<reference evidence="2" key="2">
    <citation type="submission" date="2021-04" db="EMBL/GenBank/DDBJ databases">
        <authorList>
            <person name="Gilroy R."/>
        </authorList>
    </citation>
    <scope>NUCLEOTIDE SEQUENCE</scope>
    <source>
        <strain evidence="2">2189</strain>
    </source>
</reference>
<evidence type="ECO:0000313" key="3">
    <source>
        <dbReference type="Proteomes" id="UP000886847"/>
    </source>
</evidence>
<protein>
    <submittedName>
        <fullName evidence="2">ABC transporter permease</fullName>
    </submittedName>
</protein>
<feature type="transmembrane region" description="Helical" evidence="1">
    <location>
        <begin position="186"/>
        <end position="208"/>
    </location>
</feature>